<dbReference type="GO" id="GO:0009279">
    <property type="term" value="C:cell outer membrane"/>
    <property type="evidence" value="ECO:0007669"/>
    <property type="project" value="UniProtKB-SubCell"/>
</dbReference>
<evidence type="ECO:0000256" key="2">
    <source>
        <dbReference type="ARBA" id="ARBA00022729"/>
    </source>
</evidence>
<dbReference type="EMBL" id="JACPUR010000036">
    <property type="protein sequence ID" value="MBI3128934.1"/>
    <property type="molecule type" value="Genomic_DNA"/>
</dbReference>
<dbReference type="PANTHER" id="PTHR30332:SF24">
    <property type="entry name" value="SECRETIN GSPD-RELATED"/>
    <property type="match status" value="1"/>
</dbReference>
<keyword evidence="5" id="KW-0813">Transport</keyword>
<evidence type="ECO:0000313" key="11">
    <source>
        <dbReference type="Proteomes" id="UP000782312"/>
    </source>
</evidence>
<dbReference type="InterPro" id="IPR005644">
    <property type="entry name" value="NolW-like"/>
</dbReference>
<protein>
    <recommendedName>
        <fullName evidence="12">NolW-like domain-containing protein</fullName>
    </recommendedName>
</protein>
<dbReference type="InterPro" id="IPR038591">
    <property type="entry name" value="NolW-like_sf"/>
</dbReference>
<dbReference type="AlphaFoldDB" id="A0A932MN31"/>
<dbReference type="Pfam" id="PF00263">
    <property type="entry name" value="Secretin"/>
    <property type="match status" value="1"/>
</dbReference>
<dbReference type="GO" id="GO:0015627">
    <property type="term" value="C:type II protein secretion system complex"/>
    <property type="evidence" value="ECO:0007669"/>
    <property type="project" value="TreeGrafter"/>
</dbReference>
<evidence type="ECO:0000256" key="7">
    <source>
        <dbReference type="SAM" id="SignalP"/>
    </source>
</evidence>
<evidence type="ECO:0000256" key="5">
    <source>
        <dbReference type="RuleBase" id="RU004004"/>
    </source>
</evidence>
<feature type="non-terminal residue" evidence="10">
    <location>
        <position position="504"/>
    </location>
</feature>
<evidence type="ECO:0000259" key="8">
    <source>
        <dbReference type="Pfam" id="PF00263"/>
    </source>
</evidence>
<gene>
    <name evidence="10" type="ORF">HYZ11_15115</name>
</gene>
<feature type="compositionally biased region" description="Pro residues" evidence="6">
    <location>
        <begin position="163"/>
        <end position="183"/>
    </location>
</feature>
<evidence type="ECO:0000313" key="10">
    <source>
        <dbReference type="EMBL" id="MBI3128934.1"/>
    </source>
</evidence>
<feature type="compositionally biased region" description="Pro residues" evidence="6">
    <location>
        <begin position="217"/>
        <end position="256"/>
    </location>
</feature>
<comment type="similarity">
    <text evidence="4">Belongs to the bacterial secretin family.</text>
</comment>
<dbReference type="PANTHER" id="PTHR30332">
    <property type="entry name" value="PROBABLE GENERAL SECRETION PATHWAY PROTEIN D"/>
    <property type="match status" value="1"/>
</dbReference>
<evidence type="ECO:0008006" key="12">
    <source>
        <dbReference type="Google" id="ProtNLM"/>
    </source>
</evidence>
<evidence type="ECO:0000256" key="3">
    <source>
        <dbReference type="ARBA" id="ARBA00023136"/>
    </source>
</evidence>
<feature type="domain" description="NolW-like" evidence="9">
    <location>
        <begin position="270"/>
        <end position="354"/>
    </location>
</feature>
<reference evidence="10" key="1">
    <citation type="submission" date="2020-07" db="EMBL/GenBank/DDBJ databases">
        <title>Huge and variable diversity of episymbiotic CPR bacteria and DPANN archaea in groundwater ecosystems.</title>
        <authorList>
            <person name="He C.Y."/>
            <person name="Keren R."/>
            <person name="Whittaker M."/>
            <person name="Farag I.F."/>
            <person name="Doudna J."/>
            <person name="Cate J.H.D."/>
            <person name="Banfield J.F."/>
        </authorList>
    </citation>
    <scope>NUCLEOTIDE SEQUENCE</scope>
    <source>
        <strain evidence="10">NC_groundwater_763_Ag_S-0.2um_68_21</strain>
    </source>
</reference>
<feature type="region of interest" description="Disordered" evidence="6">
    <location>
        <begin position="214"/>
        <end position="266"/>
    </location>
</feature>
<evidence type="ECO:0000256" key="4">
    <source>
        <dbReference type="RuleBase" id="RU004003"/>
    </source>
</evidence>
<dbReference type="InterPro" id="IPR004846">
    <property type="entry name" value="T2SS/T3SS_dom"/>
</dbReference>
<keyword evidence="2 7" id="KW-0732">Signal</keyword>
<sequence>MRPKTRLLTCLVLGGSLWVAGCAALLDPDRERNNLLFTDKDIDEIFKSYQKDATQAKERRAAELKGAVKRVDVTRKEGEKDFLVSVHLENASLKEVVEIILAKTEIPFFLQDVKLAGLVSGRFENVPFIRAINIILNSEGYSASMSEEGILFIRASYDGPGAPAAPAPETAPPPPPPSAPGPGPASGVQPPSRFSDSFPPAMFRRTTLMVQNVPQAPAAPPQPPGLPLPQPPGAPLPEPPGFPLPQPPGLPLPEPPGASRKPPQPEVSVEYPLQHLNSESADKILNRLFPSDAAAGALPGAIPGIGIGAGPSEPGAEPVRFGIEATRNTVIIRGPRDQVLKMRKILQTIDREPQHVLIEVLFLEVSADALESLNIAIADFFRHRFGSLTTNIGSETLRALTFTYNRAPDAFVEFLRFRGGIDLLYRKNLARVIARPYLASLTGKTSALKITEDRSIVVQSVEGGAAVASTKEISSGVELKITPTVHLSGSINMVVEVEESEFIP</sequence>
<proteinExistence type="inferred from homology"/>
<dbReference type="Pfam" id="PF03958">
    <property type="entry name" value="Secretin_N"/>
    <property type="match status" value="1"/>
</dbReference>
<dbReference type="Gene3D" id="3.30.1370.120">
    <property type="match status" value="1"/>
</dbReference>
<keyword evidence="3" id="KW-0472">Membrane</keyword>
<feature type="signal peptide" evidence="7">
    <location>
        <begin position="1"/>
        <end position="23"/>
    </location>
</feature>
<organism evidence="10 11">
    <name type="scientific">Tectimicrobiota bacterium</name>
    <dbReference type="NCBI Taxonomy" id="2528274"/>
    <lineage>
        <taxon>Bacteria</taxon>
        <taxon>Pseudomonadati</taxon>
        <taxon>Nitrospinota/Tectimicrobiota group</taxon>
        <taxon>Candidatus Tectimicrobiota</taxon>
    </lineage>
</organism>
<accession>A0A932MN31</accession>
<name>A0A932MN31_UNCTE</name>
<comment type="subcellular location">
    <subcellularLocation>
        <location evidence="5">Cell outer membrane</location>
    </subcellularLocation>
    <subcellularLocation>
        <location evidence="1">Membrane</location>
    </subcellularLocation>
</comment>
<dbReference type="GO" id="GO:0009306">
    <property type="term" value="P:protein secretion"/>
    <property type="evidence" value="ECO:0007669"/>
    <property type="project" value="InterPro"/>
</dbReference>
<evidence type="ECO:0000256" key="6">
    <source>
        <dbReference type="SAM" id="MobiDB-lite"/>
    </source>
</evidence>
<comment type="caution">
    <text evidence="10">The sequence shown here is derived from an EMBL/GenBank/DDBJ whole genome shotgun (WGS) entry which is preliminary data.</text>
</comment>
<evidence type="ECO:0000259" key="9">
    <source>
        <dbReference type="Pfam" id="PF03958"/>
    </source>
</evidence>
<dbReference type="Proteomes" id="UP000782312">
    <property type="component" value="Unassembled WGS sequence"/>
</dbReference>
<feature type="region of interest" description="Disordered" evidence="6">
    <location>
        <begin position="161"/>
        <end position="199"/>
    </location>
</feature>
<dbReference type="PROSITE" id="PS51257">
    <property type="entry name" value="PROKAR_LIPOPROTEIN"/>
    <property type="match status" value="1"/>
</dbReference>
<dbReference type="InterPro" id="IPR050810">
    <property type="entry name" value="Bact_Secretion_Sys_Channel"/>
</dbReference>
<evidence type="ECO:0000256" key="1">
    <source>
        <dbReference type="ARBA" id="ARBA00004370"/>
    </source>
</evidence>
<feature type="chain" id="PRO_5037450176" description="NolW-like domain-containing protein" evidence="7">
    <location>
        <begin position="24"/>
        <end position="504"/>
    </location>
</feature>
<feature type="domain" description="Type II/III secretion system secretin-like" evidence="8">
    <location>
        <begin position="424"/>
        <end position="501"/>
    </location>
</feature>